<evidence type="ECO:0000313" key="3">
    <source>
        <dbReference type="Proteomes" id="UP000823922"/>
    </source>
</evidence>
<organism evidence="2 3">
    <name type="scientific">Candidatus Eisenbergiella intestinigallinarum</name>
    <dbReference type="NCBI Taxonomy" id="2838549"/>
    <lineage>
        <taxon>Bacteria</taxon>
        <taxon>Bacillati</taxon>
        <taxon>Bacillota</taxon>
        <taxon>Clostridia</taxon>
        <taxon>Lachnospirales</taxon>
        <taxon>Lachnospiraceae</taxon>
        <taxon>Eisenbergiella</taxon>
    </lineage>
</organism>
<dbReference type="Pfam" id="PF18143">
    <property type="entry name" value="HAD_SAK_2"/>
    <property type="match status" value="1"/>
</dbReference>
<proteinExistence type="predicted"/>
<comment type="caution">
    <text evidence="2">The sequence shown here is derived from an EMBL/GenBank/DDBJ whole genome shotgun (WGS) entry which is preliminary data.</text>
</comment>
<dbReference type="EMBL" id="DWVS01000177">
    <property type="protein sequence ID" value="HJC87747.1"/>
    <property type="molecule type" value="Genomic_DNA"/>
</dbReference>
<evidence type="ECO:0000256" key="1">
    <source>
        <dbReference type="SAM" id="MobiDB-lite"/>
    </source>
</evidence>
<protein>
    <submittedName>
        <fullName evidence="2">Uncharacterized protein</fullName>
    </submittedName>
</protein>
<name>A0A9D2TR87_9FIRM</name>
<reference evidence="2" key="2">
    <citation type="submission" date="2021-04" db="EMBL/GenBank/DDBJ databases">
        <authorList>
            <person name="Gilroy R."/>
        </authorList>
    </citation>
    <scope>NUCLEOTIDE SEQUENCE</scope>
    <source>
        <strain evidence="2">ChiBcec1-1630</strain>
    </source>
</reference>
<dbReference type="Proteomes" id="UP000823922">
    <property type="component" value="Unassembled WGS sequence"/>
</dbReference>
<gene>
    <name evidence="2" type="ORF">H9926_07015</name>
</gene>
<feature type="region of interest" description="Disordered" evidence="1">
    <location>
        <begin position="71"/>
        <end position="102"/>
    </location>
</feature>
<sequence length="102" mass="11780">KVRSRRFSLVKAKEILLWLQNQETEVESYVVLDDLTLHDERISSHQVKTDGRLGLTEEDVKMAEKILGETEEKRDCSKSGKRNGFLIRRSMSRKSFSPEKAG</sequence>
<dbReference type="AlphaFoldDB" id="A0A9D2TR87"/>
<evidence type="ECO:0000313" key="2">
    <source>
        <dbReference type="EMBL" id="HJC87747.1"/>
    </source>
</evidence>
<accession>A0A9D2TR87</accession>
<reference evidence="2" key="1">
    <citation type="journal article" date="2021" name="PeerJ">
        <title>Extensive microbial diversity within the chicken gut microbiome revealed by metagenomics and culture.</title>
        <authorList>
            <person name="Gilroy R."/>
            <person name="Ravi A."/>
            <person name="Getino M."/>
            <person name="Pursley I."/>
            <person name="Horton D.L."/>
            <person name="Alikhan N.F."/>
            <person name="Baker D."/>
            <person name="Gharbi K."/>
            <person name="Hall N."/>
            <person name="Watson M."/>
            <person name="Adriaenssens E.M."/>
            <person name="Foster-Nyarko E."/>
            <person name="Jarju S."/>
            <person name="Secka A."/>
            <person name="Antonio M."/>
            <person name="Oren A."/>
            <person name="Chaudhuri R.R."/>
            <person name="La Ragione R."/>
            <person name="Hildebrand F."/>
            <person name="Pallen M.J."/>
        </authorList>
    </citation>
    <scope>NUCLEOTIDE SEQUENCE</scope>
    <source>
        <strain evidence="2">ChiBcec1-1630</strain>
    </source>
</reference>
<feature type="non-terminal residue" evidence="2">
    <location>
        <position position="1"/>
    </location>
</feature>